<evidence type="ECO:0000313" key="2">
    <source>
        <dbReference type="EMBL" id="KAK7465197.1"/>
    </source>
</evidence>
<keyword evidence="3" id="KW-1185">Reference proteome</keyword>
<gene>
    <name evidence="2" type="ORF">BaRGS_00037626</name>
</gene>
<protein>
    <submittedName>
        <fullName evidence="2">Uncharacterized protein</fullName>
    </submittedName>
</protein>
<accession>A0ABD0J827</accession>
<dbReference type="Proteomes" id="UP001519460">
    <property type="component" value="Unassembled WGS sequence"/>
</dbReference>
<feature type="chain" id="PRO_5044787470" evidence="1">
    <location>
        <begin position="20"/>
        <end position="100"/>
    </location>
</feature>
<evidence type="ECO:0000256" key="1">
    <source>
        <dbReference type="SAM" id="SignalP"/>
    </source>
</evidence>
<feature type="non-terminal residue" evidence="2">
    <location>
        <position position="100"/>
    </location>
</feature>
<comment type="caution">
    <text evidence="2">The sequence shown here is derived from an EMBL/GenBank/DDBJ whole genome shotgun (WGS) entry which is preliminary data.</text>
</comment>
<reference evidence="2 3" key="1">
    <citation type="journal article" date="2023" name="Sci. Data">
        <title>Genome assembly of the Korean intertidal mud-creeper Batillaria attramentaria.</title>
        <authorList>
            <person name="Patra A.K."/>
            <person name="Ho P.T."/>
            <person name="Jun S."/>
            <person name="Lee S.J."/>
            <person name="Kim Y."/>
            <person name="Won Y.J."/>
        </authorList>
    </citation>
    <scope>NUCLEOTIDE SEQUENCE [LARGE SCALE GENOMIC DNA]</scope>
    <source>
        <strain evidence="2">Wonlab-2016</strain>
    </source>
</reference>
<sequence length="100" mass="10988">MAARVVMRCFLLAVTVVFAFTEERGCGQGVVTKRAIESLLETLVQQQASLIKTMQTEITGLKNRLDDLESGQPHQTGDIGTTYIRWGHSACPDPSNTVYS</sequence>
<feature type="signal peptide" evidence="1">
    <location>
        <begin position="1"/>
        <end position="19"/>
    </location>
</feature>
<keyword evidence="1" id="KW-0732">Signal</keyword>
<name>A0ABD0J827_9CAEN</name>
<evidence type="ECO:0000313" key="3">
    <source>
        <dbReference type="Proteomes" id="UP001519460"/>
    </source>
</evidence>
<dbReference type="AlphaFoldDB" id="A0ABD0J827"/>
<proteinExistence type="predicted"/>
<organism evidence="2 3">
    <name type="scientific">Batillaria attramentaria</name>
    <dbReference type="NCBI Taxonomy" id="370345"/>
    <lineage>
        <taxon>Eukaryota</taxon>
        <taxon>Metazoa</taxon>
        <taxon>Spiralia</taxon>
        <taxon>Lophotrochozoa</taxon>
        <taxon>Mollusca</taxon>
        <taxon>Gastropoda</taxon>
        <taxon>Caenogastropoda</taxon>
        <taxon>Sorbeoconcha</taxon>
        <taxon>Cerithioidea</taxon>
        <taxon>Batillariidae</taxon>
        <taxon>Batillaria</taxon>
    </lineage>
</organism>
<dbReference type="EMBL" id="JACVVK020000571">
    <property type="protein sequence ID" value="KAK7465197.1"/>
    <property type="molecule type" value="Genomic_DNA"/>
</dbReference>